<protein>
    <submittedName>
        <fullName evidence="2">Uncharacterized protein</fullName>
    </submittedName>
</protein>
<dbReference type="EMBL" id="BGPR01004891">
    <property type="protein sequence ID" value="GBN04523.1"/>
    <property type="molecule type" value="Genomic_DNA"/>
</dbReference>
<evidence type="ECO:0000313" key="2">
    <source>
        <dbReference type="EMBL" id="GBN04523.1"/>
    </source>
</evidence>
<reference evidence="2 3" key="1">
    <citation type="journal article" date="2019" name="Sci. Rep.">
        <title>Orb-weaving spider Araneus ventricosus genome elucidates the spidroin gene catalogue.</title>
        <authorList>
            <person name="Kono N."/>
            <person name="Nakamura H."/>
            <person name="Ohtoshi R."/>
            <person name="Moran D.A.P."/>
            <person name="Shinohara A."/>
            <person name="Yoshida Y."/>
            <person name="Fujiwara M."/>
            <person name="Mori M."/>
            <person name="Tomita M."/>
            <person name="Arakawa K."/>
        </authorList>
    </citation>
    <scope>NUCLEOTIDE SEQUENCE [LARGE SCALE GENOMIC DNA]</scope>
</reference>
<feature type="compositionally biased region" description="Basic and acidic residues" evidence="1">
    <location>
        <begin position="42"/>
        <end position="60"/>
    </location>
</feature>
<gene>
    <name evidence="2" type="ORF">AVEN_135895_1</name>
</gene>
<dbReference type="OrthoDB" id="8350721at2759"/>
<dbReference type="Proteomes" id="UP000499080">
    <property type="component" value="Unassembled WGS sequence"/>
</dbReference>
<keyword evidence="3" id="KW-1185">Reference proteome</keyword>
<dbReference type="AlphaFoldDB" id="A0A4Y2KSQ2"/>
<proteinExistence type="predicted"/>
<name>A0A4Y2KSQ2_ARAVE</name>
<comment type="caution">
    <text evidence="2">The sequence shown here is derived from an EMBL/GenBank/DDBJ whole genome shotgun (WGS) entry which is preliminary data.</text>
</comment>
<evidence type="ECO:0000256" key="1">
    <source>
        <dbReference type="SAM" id="MobiDB-lite"/>
    </source>
</evidence>
<accession>A0A4Y2KSQ2</accession>
<evidence type="ECO:0000313" key="3">
    <source>
        <dbReference type="Proteomes" id="UP000499080"/>
    </source>
</evidence>
<feature type="region of interest" description="Disordered" evidence="1">
    <location>
        <begin position="39"/>
        <end position="66"/>
    </location>
</feature>
<sequence length="89" mass="10439">MKEETLIAQRLVYDAVMDHSKDVGSIDISKSLIHSYKNARSHLTEETKKREREEQENKVRESKKKKLDLERKLDLALTEEINSLNNTKL</sequence>
<organism evidence="2 3">
    <name type="scientific">Araneus ventricosus</name>
    <name type="common">Orbweaver spider</name>
    <name type="synonym">Epeira ventricosa</name>
    <dbReference type="NCBI Taxonomy" id="182803"/>
    <lineage>
        <taxon>Eukaryota</taxon>
        <taxon>Metazoa</taxon>
        <taxon>Ecdysozoa</taxon>
        <taxon>Arthropoda</taxon>
        <taxon>Chelicerata</taxon>
        <taxon>Arachnida</taxon>
        <taxon>Araneae</taxon>
        <taxon>Araneomorphae</taxon>
        <taxon>Entelegynae</taxon>
        <taxon>Araneoidea</taxon>
        <taxon>Araneidae</taxon>
        <taxon>Araneus</taxon>
    </lineage>
</organism>